<keyword evidence="3" id="KW-1185">Reference proteome</keyword>
<gene>
    <name evidence="2" type="ORF">Nstercoris_01674</name>
</gene>
<dbReference type="PANTHER" id="PTHR36573">
    <property type="entry name" value="INTERMEMBRANE PHOSPHOLIPID TRANSPORT SYSTEM BINDING PROTEIN MLAC"/>
    <property type="match status" value="1"/>
</dbReference>
<evidence type="ECO:0000256" key="1">
    <source>
        <dbReference type="SAM" id="SignalP"/>
    </source>
</evidence>
<sequence>MAKLLLAVTLIMATGSLQAEAPETSENSEAKQVVSVLQDGLIQAMRQGQKNGYSGRQQLLAPIIEQTHDLAFVVRSVLGSHWIKLDADQQQTITRVFQENSIATYADRFDQYDQEQFVIIDQTQLPRNRLLVRSQLTRLDDKPVNFDYVMDKSSGSWRIINILVDGVSDLALKRAEYGSILQKDGITALIDLLQNKTASIEQRHQ</sequence>
<name>A0A4Y1YNL7_9PROT</name>
<dbReference type="Pfam" id="PF05494">
    <property type="entry name" value="MlaC"/>
    <property type="match status" value="1"/>
</dbReference>
<reference evidence="2 3" key="1">
    <citation type="submission" date="2019-06" db="EMBL/GenBank/DDBJ databases">
        <title>Nitrosomonas stercoris KYUHI-S whole genome shotgun sequence.</title>
        <authorList>
            <person name="Nakagawa T."/>
            <person name="Tsuchiya Y."/>
            <person name="Takahashi R."/>
        </authorList>
    </citation>
    <scope>NUCLEOTIDE SEQUENCE [LARGE SCALE GENOMIC DNA]</scope>
    <source>
        <strain evidence="2 3">KYUHI-S</strain>
    </source>
</reference>
<evidence type="ECO:0008006" key="4">
    <source>
        <dbReference type="Google" id="ProtNLM"/>
    </source>
</evidence>
<dbReference type="Gene3D" id="3.10.450.710">
    <property type="entry name" value="Tgt2/MlaC"/>
    <property type="match status" value="1"/>
</dbReference>
<evidence type="ECO:0000313" key="2">
    <source>
        <dbReference type="EMBL" id="BBL35408.1"/>
    </source>
</evidence>
<protein>
    <recommendedName>
        <fullName evidence="4">Phospholipid-binding protein MlaC</fullName>
    </recommendedName>
</protein>
<feature type="signal peptide" evidence="1">
    <location>
        <begin position="1"/>
        <end position="19"/>
    </location>
</feature>
<dbReference type="InterPro" id="IPR017842">
    <property type="entry name" value="Hopanoid_biosyn-assoc_HpnM"/>
</dbReference>
<feature type="chain" id="PRO_5021450173" description="Phospholipid-binding protein MlaC" evidence="1">
    <location>
        <begin position="20"/>
        <end position="205"/>
    </location>
</feature>
<organism evidence="2 3">
    <name type="scientific">Nitrosomonas stercoris</name>
    <dbReference type="NCBI Taxonomy" id="1444684"/>
    <lineage>
        <taxon>Bacteria</taxon>
        <taxon>Pseudomonadati</taxon>
        <taxon>Pseudomonadota</taxon>
        <taxon>Betaproteobacteria</taxon>
        <taxon>Nitrosomonadales</taxon>
        <taxon>Nitrosomonadaceae</taxon>
        <taxon>Nitrosomonas</taxon>
    </lineage>
</organism>
<dbReference type="Proteomes" id="UP000316473">
    <property type="component" value="Chromosome"/>
</dbReference>
<dbReference type="InterPro" id="IPR042245">
    <property type="entry name" value="Tgt2/MlaC_sf"/>
</dbReference>
<dbReference type="PANTHER" id="PTHR36573:SF1">
    <property type="entry name" value="INTERMEMBRANE PHOSPHOLIPID TRANSPORT SYSTEM BINDING PROTEIN MLAC"/>
    <property type="match status" value="1"/>
</dbReference>
<keyword evidence="1" id="KW-0732">Signal</keyword>
<dbReference type="EMBL" id="AP019755">
    <property type="protein sequence ID" value="BBL35408.1"/>
    <property type="molecule type" value="Genomic_DNA"/>
</dbReference>
<proteinExistence type="predicted"/>
<evidence type="ECO:0000313" key="3">
    <source>
        <dbReference type="Proteomes" id="UP000316473"/>
    </source>
</evidence>
<dbReference type="KEGG" id="nst:Nstercoris_01674"/>
<dbReference type="InterPro" id="IPR008869">
    <property type="entry name" value="MlaC/ttg2D"/>
</dbReference>
<accession>A0A4Y1YNL7</accession>
<dbReference type="AlphaFoldDB" id="A0A4Y1YNL7"/>
<dbReference type="NCBIfam" id="TIGR03481">
    <property type="entry name" value="HpnM"/>
    <property type="match status" value="1"/>
</dbReference>